<feature type="coiled-coil region" evidence="1">
    <location>
        <begin position="19"/>
        <end position="47"/>
    </location>
</feature>
<comment type="caution">
    <text evidence="3">The sequence shown here is derived from an EMBL/GenBank/DDBJ whole genome shotgun (WGS) entry which is preliminary data.</text>
</comment>
<proteinExistence type="predicted"/>
<dbReference type="EMBL" id="JAIQCJ010002475">
    <property type="protein sequence ID" value="KAJ8776071.1"/>
    <property type="molecule type" value="Genomic_DNA"/>
</dbReference>
<evidence type="ECO:0000256" key="1">
    <source>
        <dbReference type="SAM" id="Coils"/>
    </source>
</evidence>
<gene>
    <name evidence="3" type="ORF">J1605_015846</name>
</gene>
<keyword evidence="1" id="KW-0175">Coiled coil</keyword>
<dbReference type="Proteomes" id="UP001159641">
    <property type="component" value="Unassembled WGS sequence"/>
</dbReference>
<dbReference type="AlphaFoldDB" id="A0AB34G8N2"/>
<protein>
    <submittedName>
        <fullName evidence="3">Uncharacterized protein</fullName>
    </submittedName>
</protein>
<keyword evidence="4" id="KW-1185">Reference proteome</keyword>
<evidence type="ECO:0000313" key="4">
    <source>
        <dbReference type="Proteomes" id="UP001159641"/>
    </source>
</evidence>
<name>A0AB34G8N2_ESCRO</name>
<evidence type="ECO:0000256" key="2">
    <source>
        <dbReference type="SAM" id="MobiDB-lite"/>
    </source>
</evidence>
<accession>A0AB34G8N2</accession>
<sequence>MELDLQEDDFTELLAMQHQEHTNEDLMELEAQRKDEERQEEEEVTEEPKRFMTQEMAKGFSLFKEALLVFETQDLNVEQYTKAAAAVQNAIQCYCIIYDEKKRATTQTSLDHFFKRVDRTESSKEPEPVPSTSGESEIAACPPSPTADDPSPLPSPTSSPSSSQ</sequence>
<feature type="compositionally biased region" description="Basic and acidic residues" evidence="2">
    <location>
        <begin position="116"/>
        <end position="127"/>
    </location>
</feature>
<evidence type="ECO:0000313" key="3">
    <source>
        <dbReference type="EMBL" id="KAJ8776071.1"/>
    </source>
</evidence>
<feature type="region of interest" description="Disordered" evidence="2">
    <location>
        <begin position="116"/>
        <end position="164"/>
    </location>
</feature>
<reference evidence="3 4" key="1">
    <citation type="submission" date="2022-11" db="EMBL/GenBank/DDBJ databases">
        <title>Whole genome sequence of Eschrichtius robustus ER-17-0199.</title>
        <authorList>
            <person name="Bruniche-Olsen A."/>
            <person name="Black A.N."/>
            <person name="Fields C.J."/>
            <person name="Walden K."/>
            <person name="Dewoody J.A."/>
        </authorList>
    </citation>
    <scope>NUCLEOTIDE SEQUENCE [LARGE SCALE GENOMIC DNA]</scope>
    <source>
        <strain evidence="3">ER-17-0199</strain>
        <tissue evidence="3">Blubber</tissue>
    </source>
</reference>
<organism evidence="3 4">
    <name type="scientific">Eschrichtius robustus</name>
    <name type="common">California gray whale</name>
    <name type="synonym">Eschrichtius gibbosus</name>
    <dbReference type="NCBI Taxonomy" id="9764"/>
    <lineage>
        <taxon>Eukaryota</taxon>
        <taxon>Metazoa</taxon>
        <taxon>Chordata</taxon>
        <taxon>Craniata</taxon>
        <taxon>Vertebrata</taxon>
        <taxon>Euteleostomi</taxon>
        <taxon>Mammalia</taxon>
        <taxon>Eutheria</taxon>
        <taxon>Laurasiatheria</taxon>
        <taxon>Artiodactyla</taxon>
        <taxon>Whippomorpha</taxon>
        <taxon>Cetacea</taxon>
        <taxon>Mysticeti</taxon>
        <taxon>Eschrichtiidae</taxon>
        <taxon>Eschrichtius</taxon>
    </lineage>
</organism>